<keyword evidence="3" id="KW-1185">Reference proteome</keyword>
<evidence type="ECO:0000259" key="1">
    <source>
        <dbReference type="Pfam" id="PF02627"/>
    </source>
</evidence>
<evidence type="ECO:0000313" key="2">
    <source>
        <dbReference type="EMBL" id="TWJ13192.1"/>
    </source>
</evidence>
<keyword evidence="2" id="KW-0560">Oxidoreductase</keyword>
<name>A0A562V5X7_9BACT</name>
<reference evidence="2 3" key="1">
    <citation type="submission" date="2019-07" db="EMBL/GenBank/DDBJ databases">
        <title>Genomic Encyclopedia of Archaeal and Bacterial Type Strains, Phase II (KMG-II): from individual species to whole genera.</title>
        <authorList>
            <person name="Goeker M."/>
        </authorList>
    </citation>
    <scope>NUCLEOTIDE SEQUENCE [LARGE SCALE GENOMIC DNA]</scope>
    <source>
        <strain evidence="2 3">ATCC BAA-1139</strain>
    </source>
</reference>
<protein>
    <submittedName>
        <fullName evidence="2">Alkylhydroperoxidase/carboxymuconolactone decarboxylase family protein YurZ</fullName>
    </submittedName>
</protein>
<dbReference type="OrthoDB" id="9802489at2"/>
<keyword evidence="2" id="KW-0575">Peroxidase</keyword>
<accession>A0A562V5X7</accession>
<gene>
    <name evidence="2" type="ORF">JN12_03969</name>
</gene>
<dbReference type="Gene3D" id="1.20.1290.10">
    <property type="entry name" value="AhpD-like"/>
    <property type="match status" value="1"/>
</dbReference>
<dbReference type="SUPFAM" id="SSF69118">
    <property type="entry name" value="AhpD-like"/>
    <property type="match status" value="1"/>
</dbReference>
<dbReference type="GO" id="GO:0051920">
    <property type="term" value="F:peroxiredoxin activity"/>
    <property type="evidence" value="ECO:0007669"/>
    <property type="project" value="InterPro"/>
</dbReference>
<proteinExistence type="predicted"/>
<dbReference type="RefSeq" id="WP_145026112.1">
    <property type="nucleotide sequence ID" value="NZ_VLLN01000046.1"/>
</dbReference>
<dbReference type="Proteomes" id="UP000319449">
    <property type="component" value="Unassembled WGS sequence"/>
</dbReference>
<organism evidence="2 3">
    <name type="scientific">Geobacter argillaceus</name>
    <dbReference type="NCBI Taxonomy" id="345631"/>
    <lineage>
        <taxon>Bacteria</taxon>
        <taxon>Pseudomonadati</taxon>
        <taxon>Thermodesulfobacteriota</taxon>
        <taxon>Desulfuromonadia</taxon>
        <taxon>Geobacterales</taxon>
        <taxon>Geobacteraceae</taxon>
        <taxon>Geobacter</taxon>
    </lineage>
</organism>
<dbReference type="InterPro" id="IPR003779">
    <property type="entry name" value="CMD-like"/>
</dbReference>
<sequence>MKDLHELFSRFKADFPNVHAGHEALGVEIHEKSGPLPEKVRWLLKIAISGASRHLTALETHITRAKEAGVTDDEIKHTLLLLIQTTGFPNFMESYGVFKKMEGGSK</sequence>
<dbReference type="Pfam" id="PF02627">
    <property type="entry name" value="CMD"/>
    <property type="match status" value="1"/>
</dbReference>
<dbReference type="EMBL" id="VLLN01000046">
    <property type="protein sequence ID" value="TWJ13192.1"/>
    <property type="molecule type" value="Genomic_DNA"/>
</dbReference>
<feature type="domain" description="Carboxymuconolactone decarboxylase-like" evidence="1">
    <location>
        <begin position="31"/>
        <end position="99"/>
    </location>
</feature>
<dbReference type="AlphaFoldDB" id="A0A562V5X7"/>
<dbReference type="InterPro" id="IPR029032">
    <property type="entry name" value="AhpD-like"/>
</dbReference>
<evidence type="ECO:0000313" key="3">
    <source>
        <dbReference type="Proteomes" id="UP000319449"/>
    </source>
</evidence>
<comment type="caution">
    <text evidence="2">The sequence shown here is derived from an EMBL/GenBank/DDBJ whole genome shotgun (WGS) entry which is preliminary data.</text>
</comment>